<dbReference type="SMART" id="SM00448">
    <property type="entry name" value="REC"/>
    <property type="match status" value="1"/>
</dbReference>
<proteinExistence type="inferred from homology"/>
<dbReference type="InterPro" id="IPR001789">
    <property type="entry name" value="Sig_transdc_resp-reg_receiver"/>
</dbReference>
<dbReference type="InterPro" id="IPR016032">
    <property type="entry name" value="Sig_transdc_resp-reg_C-effctor"/>
</dbReference>
<dbReference type="InterPro" id="IPR001867">
    <property type="entry name" value="OmpR/PhoB-type_DNA-bd"/>
</dbReference>
<dbReference type="Gene3D" id="1.25.40.10">
    <property type="entry name" value="Tetratricopeptide repeat domain"/>
    <property type="match status" value="1"/>
</dbReference>
<keyword evidence="10" id="KW-1185">Reference proteome</keyword>
<feature type="modified residue" description="4-aspartylphosphate" evidence="7">
    <location>
        <position position="53"/>
    </location>
</feature>
<accession>A0ABS2R7M9</accession>
<keyword evidence="3" id="KW-0902">Two-component regulatory system</keyword>
<dbReference type="Pfam" id="PF03704">
    <property type="entry name" value="BTAD"/>
    <property type="match status" value="1"/>
</dbReference>
<dbReference type="RefSeq" id="WP_077112150.1">
    <property type="nucleotide sequence ID" value="NZ_JAFBFH010000012.1"/>
</dbReference>
<sequence>MRVILIDDESLALEFLEKKLDEIGGIEIIGKYNDAYKGLEEITKNHPDAVFLDIEMPEISGMDLAKKIQRLMPSVKIVFVTAHNEYAVDAFEINAADYIVKPIRQKRLLKTIDQLLELTGKKTAASPMVCCFNKLHFKMDGKKPEMIDVYWRTTKARELFAYLIHHREQFVRKDVLLEYFWPNAGWKDGFTQLYSTVYQIRKTLKSIDFPIKIISSENSYKLELNDVRVDVEEWENGMKRLSFLTRETLPEYIKTLDLYKGDYFDKDDYLWADNERKRLRVIWLSHIKRLADYFIFNEDYTEAILLYLRVQKIQPLEEDSYFMLMQLYDALKKRDSVKKEYTHLKKMLQEEYGTLPREDIQRWYENWEKRTSFTQYIS</sequence>
<dbReference type="Pfam" id="PF00072">
    <property type="entry name" value="Response_reg"/>
    <property type="match status" value="1"/>
</dbReference>
<evidence type="ECO:0000256" key="2">
    <source>
        <dbReference type="ARBA" id="ARBA00005820"/>
    </source>
</evidence>
<gene>
    <name evidence="9" type="ORF">JOC94_002131</name>
</gene>
<evidence type="ECO:0000256" key="5">
    <source>
        <dbReference type="ARBA" id="ARBA00023125"/>
    </source>
</evidence>
<comment type="similarity">
    <text evidence="2">Belongs to the AfsR/DnrI/RedD regulatory family.</text>
</comment>
<feature type="domain" description="Response regulatory" evidence="8">
    <location>
        <begin position="2"/>
        <end position="116"/>
    </location>
</feature>
<dbReference type="SMART" id="SM00862">
    <property type="entry name" value="Trans_reg_C"/>
    <property type="match status" value="1"/>
</dbReference>
<evidence type="ECO:0000313" key="10">
    <source>
        <dbReference type="Proteomes" id="UP000823485"/>
    </source>
</evidence>
<comment type="caution">
    <text evidence="9">The sequence shown here is derived from an EMBL/GenBank/DDBJ whole genome shotgun (WGS) entry which is preliminary data.</text>
</comment>
<keyword evidence="7" id="KW-0597">Phosphoprotein</keyword>
<dbReference type="PANTHER" id="PTHR35807">
    <property type="entry name" value="TRANSCRIPTIONAL REGULATOR REDD-RELATED"/>
    <property type="match status" value="1"/>
</dbReference>
<dbReference type="EMBL" id="JAFBFH010000012">
    <property type="protein sequence ID" value="MBM7715159.1"/>
    <property type="molecule type" value="Genomic_DNA"/>
</dbReference>
<dbReference type="PANTHER" id="PTHR35807:SF2">
    <property type="entry name" value="TRANSCRIPTIONAL ACTIVATOR DOMAIN"/>
    <property type="match status" value="1"/>
</dbReference>
<evidence type="ECO:0000256" key="7">
    <source>
        <dbReference type="PROSITE-ProRule" id="PRU00169"/>
    </source>
</evidence>
<protein>
    <submittedName>
        <fullName evidence="9">Two-component SAPR family response regulator</fullName>
    </submittedName>
</protein>
<organism evidence="9 10">
    <name type="scientific">Siminovitchia thermophila</name>
    <dbReference type="NCBI Taxonomy" id="1245522"/>
    <lineage>
        <taxon>Bacteria</taxon>
        <taxon>Bacillati</taxon>
        <taxon>Bacillota</taxon>
        <taxon>Bacilli</taxon>
        <taxon>Bacillales</taxon>
        <taxon>Bacillaceae</taxon>
        <taxon>Siminovitchia</taxon>
    </lineage>
</organism>
<dbReference type="InterPro" id="IPR036388">
    <property type="entry name" value="WH-like_DNA-bd_sf"/>
</dbReference>
<evidence type="ECO:0000256" key="6">
    <source>
        <dbReference type="ARBA" id="ARBA00023163"/>
    </source>
</evidence>
<keyword evidence="5" id="KW-0238">DNA-binding</keyword>
<dbReference type="InterPro" id="IPR005158">
    <property type="entry name" value="BTAD"/>
</dbReference>
<dbReference type="InterPro" id="IPR011006">
    <property type="entry name" value="CheY-like_superfamily"/>
</dbReference>
<dbReference type="PROSITE" id="PS50110">
    <property type="entry name" value="RESPONSE_REGULATORY"/>
    <property type="match status" value="1"/>
</dbReference>
<name>A0ABS2R7M9_9BACI</name>
<reference evidence="9 10" key="1">
    <citation type="submission" date="2021-01" db="EMBL/GenBank/DDBJ databases">
        <title>Genomic Encyclopedia of Type Strains, Phase IV (KMG-IV): sequencing the most valuable type-strain genomes for metagenomic binning, comparative biology and taxonomic classification.</title>
        <authorList>
            <person name="Goeker M."/>
        </authorList>
    </citation>
    <scope>NUCLEOTIDE SEQUENCE [LARGE SCALE GENOMIC DNA]</scope>
    <source>
        <strain evidence="9 10">DSM 105453</strain>
    </source>
</reference>
<evidence type="ECO:0000256" key="1">
    <source>
        <dbReference type="ARBA" id="ARBA00004496"/>
    </source>
</evidence>
<dbReference type="InterPro" id="IPR051677">
    <property type="entry name" value="AfsR-DnrI-RedD_regulator"/>
</dbReference>
<dbReference type="Proteomes" id="UP000823485">
    <property type="component" value="Unassembled WGS sequence"/>
</dbReference>
<keyword evidence="4" id="KW-0805">Transcription regulation</keyword>
<evidence type="ECO:0000256" key="4">
    <source>
        <dbReference type="ARBA" id="ARBA00023015"/>
    </source>
</evidence>
<dbReference type="SUPFAM" id="SSF46894">
    <property type="entry name" value="C-terminal effector domain of the bipartite response regulators"/>
    <property type="match status" value="1"/>
</dbReference>
<evidence type="ECO:0000256" key="3">
    <source>
        <dbReference type="ARBA" id="ARBA00023012"/>
    </source>
</evidence>
<dbReference type="SUPFAM" id="SSF48452">
    <property type="entry name" value="TPR-like"/>
    <property type="match status" value="1"/>
</dbReference>
<keyword evidence="6" id="KW-0804">Transcription</keyword>
<dbReference type="Gene3D" id="1.10.10.10">
    <property type="entry name" value="Winged helix-like DNA-binding domain superfamily/Winged helix DNA-binding domain"/>
    <property type="match status" value="1"/>
</dbReference>
<evidence type="ECO:0000259" key="8">
    <source>
        <dbReference type="PROSITE" id="PS50110"/>
    </source>
</evidence>
<dbReference type="SMART" id="SM01043">
    <property type="entry name" value="BTAD"/>
    <property type="match status" value="1"/>
</dbReference>
<evidence type="ECO:0000313" key="9">
    <source>
        <dbReference type="EMBL" id="MBM7715159.1"/>
    </source>
</evidence>
<dbReference type="Gene3D" id="3.40.50.2300">
    <property type="match status" value="1"/>
</dbReference>
<comment type="subcellular location">
    <subcellularLocation>
        <location evidence="1">Cytoplasm</location>
    </subcellularLocation>
</comment>
<dbReference type="InterPro" id="IPR011990">
    <property type="entry name" value="TPR-like_helical_dom_sf"/>
</dbReference>
<dbReference type="SUPFAM" id="SSF52172">
    <property type="entry name" value="CheY-like"/>
    <property type="match status" value="1"/>
</dbReference>